<sequence>MAKLRNLRIDKVLSQREVAALIGKNVSFISDLENNKIKDMKLSTACQLSKIYGIDPINMYHLIME</sequence>
<dbReference type="InterPro" id="IPR010982">
    <property type="entry name" value="Lambda_DNA-bd_dom_sf"/>
</dbReference>
<dbReference type="EMBL" id="MK285057">
    <property type="protein sequence ID" value="QDB00945.1"/>
    <property type="molecule type" value="Genomic_DNA"/>
</dbReference>
<name>A0A4Y5T353_CLOPF</name>
<evidence type="ECO:0000259" key="1">
    <source>
        <dbReference type="PROSITE" id="PS50943"/>
    </source>
</evidence>
<accession>A0A4Y5T353</accession>
<dbReference type="InterPro" id="IPR001387">
    <property type="entry name" value="Cro/C1-type_HTH"/>
</dbReference>
<dbReference type="CDD" id="cd00093">
    <property type="entry name" value="HTH_XRE"/>
    <property type="match status" value="1"/>
</dbReference>
<dbReference type="Pfam" id="PF01381">
    <property type="entry name" value="HTH_3"/>
    <property type="match status" value="1"/>
</dbReference>
<geneLocation type="plasmid" evidence="2">
    <name>pCPT84-1</name>
</geneLocation>
<reference evidence="2" key="1">
    <citation type="journal article" date="2019" name="Pathogens">
        <title>In silico Identification of Novel Toxin Homologs and Associated Mobile Genetic Elements in Clostridium perfringens.</title>
        <authorList>
            <person name="Lacey J.A."/>
            <person name="Johanesen P.A."/>
            <person name="Lyras D."/>
            <person name="Moore R.J."/>
        </authorList>
    </citation>
    <scope>NUCLEOTIDE SEQUENCE</scope>
    <source>
        <strain evidence="2">T84</strain>
        <plasmid evidence="2">pCPT84-1</plasmid>
    </source>
</reference>
<dbReference type="PROSITE" id="PS50943">
    <property type="entry name" value="HTH_CROC1"/>
    <property type="match status" value="1"/>
</dbReference>
<dbReference type="SMART" id="SM00530">
    <property type="entry name" value="HTH_XRE"/>
    <property type="match status" value="1"/>
</dbReference>
<keyword evidence="2" id="KW-0614">Plasmid</keyword>
<proteinExistence type="predicted"/>
<dbReference type="GO" id="GO:0003677">
    <property type="term" value="F:DNA binding"/>
    <property type="evidence" value="ECO:0007669"/>
    <property type="project" value="InterPro"/>
</dbReference>
<dbReference type="AlphaFoldDB" id="A0A4Y5T353"/>
<protein>
    <submittedName>
        <fullName evidence="2">Putative transcriptional regulator</fullName>
    </submittedName>
</protein>
<dbReference type="SUPFAM" id="SSF47413">
    <property type="entry name" value="lambda repressor-like DNA-binding domains"/>
    <property type="match status" value="1"/>
</dbReference>
<evidence type="ECO:0000313" key="2">
    <source>
        <dbReference type="EMBL" id="QDB00945.1"/>
    </source>
</evidence>
<feature type="domain" description="HTH cro/C1-type" evidence="1">
    <location>
        <begin position="4"/>
        <end position="59"/>
    </location>
</feature>
<organism evidence="2">
    <name type="scientific">Clostridium perfringens</name>
    <dbReference type="NCBI Taxonomy" id="1502"/>
    <lineage>
        <taxon>Bacteria</taxon>
        <taxon>Bacillati</taxon>
        <taxon>Bacillota</taxon>
        <taxon>Clostridia</taxon>
        <taxon>Eubacteriales</taxon>
        <taxon>Clostridiaceae</taxon>
        <taxon>Clostridium</taxon>
    </lineage>
</organism>
<dbReference type="Gene3D" id="1.10.260.40">
    <property type="entry name" value="lambda repressor-like DNA-binding domains"/>
    <property type="match status" value="1"/>
</dbReference>
<dbReference type="RefSeq" id="WP_283698555.1">
    <property type="nucleotide sequence ID" value="NZ_CATNXI010000010.1"/>
</dbReference>